<organism evidence="1 2">
    <name type="scientific">Corynebacterium freneyi</name>
    <dbReference type="NCBI Taxonomy" id="134034"/>
    <lineage>
        <taxon>Bacteria</taxon>
        <taxon>Bacillati</taxon>
        <taxon>Actinomycetota</taxon>
        <taxon>Actinomycetes</taxon>
        <taxon>Mycobacteriales</taxon>
        <taxon>Corynebacteriaceae</taxon>
        <taxon>Corynebacterium</taxon>
    </lineage>
</organism>
<accession>A0ABS4U9Y3</accession>
<protein>
    <submittedName>
        <fullName evidence="1">Uncharacterized protein</fullName>
    </submittedName>
</protein>
<dbReference type="EMBL" id="JAGINY010000001">
    <property type="protein sequence ID" value="MBP2333344.1"/>
    <property type="molecule type" value="Genomic_DNA"/>
</dbReference>
<evidence type="ECO:0000313" key="2">
    <source>
        <dbReference type="Proteomes" id="UP001519305"/>
    </source>
</evidence>
<comment type="caution">
    <text evidence="1">The sequence shown here is derived from an EMBL/GenBank/DDBJ whole genome shotgun (WGS) entry which is preliminary data.</text>
</comment>
<proteinExistence type="predicted"/>
<evidence type="ECO:0000313" key="1">
    <source>
        <dbReference type="EMBL" id="MBP2333344.1"/>
    </source>
</evidence>
<name>A0ABS4U9Y3_9CORY</name>
<dbReference type="RefSeq" id="WP_209654013.1">
    <property type="nucleotide sequence ID" value="NZ_CP047357.1"/>
</dbReference>
<sequence length="59" mass="6028">MKSTTLAGMPGTITARPGGYVAVHPNGHTSHGPLPTMADAVAALDHLAQHGMWPEQVAA</sequence>
<reference evidence="1 2" key="1">
    <citation type="submission" date="2021-03" db="EMBL/GenBank/DDBJ databases">
        <title>Sequencing the genomes of 1000 actinobacteria strains.</title>
        <authorList>
            <person name="Klenk H.-P."/>
        </authorList>
    </citation>
    <scope>NUCLEOTIDE SEQUENCE [LARGE SCALE GENOMIC DNA]</scope>
    <source>
        <strain evidence="1 2">DSM 44506</strain>
    </source>
</reference>
<keyword evidence="2" id="KW-1185">Reference proteome</keyword>
<dbReference type="Proteomes" id="UP001519305">
    <property type="component" value="Unassembled WGS sequence"/>
</dbReference>
<gene>
    <name evidence="1" type="ORF">JOF33_002043</name>
</gene>